<keyword evidence="4" id="KW-0732">Signal</keyword>
<evidence type="ECO:0000256" key="5">
    <source>
        <dbReference type="ARBA" id="ARBA00062515"/>
    </source>
</evidence>
<evidence type="ECO:0000313" key="7">
    <source>
        <dbReference type="Proteomes" id="UP000319897"/>
    </source>
</evidence>
<evidence type="ECO:0000256" key="1">
    <source>
        <dbReference type="ARBA" id="ARBA00009175"/>
    </source>
</evidence>
<gene>
    <name evidence="6" type="primary">modA</name>
    <name evidence="6" type="ORF">FJQ54_08200</name>
</gene>
<protein>
    <submittedName>
        <fullName evidence="6">Molybdate ABC transporter substrate-binding protein</fullName>
    </submittedName>
</protein>
<evidence type="ECO:0000256" key="3">
    <source>
        <dbReference type="ARBA" id="ARBA00022723"/>
    </source>
</evidence>
<dbReference type="GO" id="GO:0030973">
    <property type="term" value="F:molybdate ion binding"/>
    <property type="evidence" value="ECO:0007669"/>
    <property type="project" value="InterPro"/>
</dbReference>
<comment type="caution">
    <text evidence="6">The sequence shown here is derived from an EMBL/GenBank/DDBJ whole genome shotgun (WGS) entry which is preliminary data.</text>
</comment>
<dbReference type="InterPro" id="IPR005950">
    <property type="entry name" value="ModA"/>
</dbReference>
<evidence type="ECO:0000313" key="6">
    <source>
        <dbReference type="EMBL" id="TPE61562.1"/>
    </source>
</evidence>
<name>A0A501XLL0_9SPHN</name>
<dbReference type="FunFam" id="3.40.190.10:FF:000035">
    <property type="entry name" value="Molybdate ABC transporter substrate-binding protein"/>
    <property type="match status" value="1"/>
</dbReference>
<reference evidence="6 7" key="1">
    <citation type="submission" date="2019-06" db="EMBL/GenBank/DDBJ databases">
        <authorList>
            <person name="Lee I."/>
            <person name="Jang G.I."/>
            <person name="Hwang C.Y."/>
        </authorList>
    </citation>
    <scope>NUCLEOTIDE SEQUENCE [LARGE SCALE GENOMIC DNA]</scope>
    <source>
        <strain evidence="6 7">PAMC 28131</strain>
    </source>
</reference>
<dbReference type="OrthoDB" id="9785015at2"/>
<dbReference type="CDD" id="cd13539">
    <property type="entry name" value="PBP2_AvModA"/>
    <property type="match status" value="1"/>
</dbReference>
<proteinExistence type="inferred from homology"/>
<organism evidence="6 7">
    <name type="scientific">Sandaracinobacter neustonicus</name>
    <dbReference type="NCBI Taxonomy" id="1715348"/>
    <lineage>
        <taxon>Bacteria</taxon>
        <taxon>Pseudomonadati</taxon>
        <taxon>Pseudomonadota</taxon>
        <taxon>Alphaproteobacteria</taxon>
        <taxon>Sphingomonadales</taxon>
        <taxon>Sphingosinicellaceae</taxon>
        <taxon>Sandaracinobacter</taxon>
    </lineage>
</organism>
<comment type="similarity">
    <text evidence="1">Belongs to the bacterial solute-binding protein ModA family.</text>
</comment>
<dbReference type="Proteomes" id="UP000319897">
    <property type="component" value="Unassembled WGS sequence"/>
</dbReference>
<accession>A0A501XLL0</accession>
<dbReference type="NCBIfam" id="TIGR01256">
    <property type="entry name" value="modA"/>
    <property type="match status" value="1"/>
</dbReference>
<dbReference type="InterPro" id="IPR050682">
    <property type="entry name" value="ModA/WtpA"/>
</dbReference>
<dbReference type="InterPro" id="IPR044084">
    <property type="entry name" value="AvModA-like_subst-bd"/>
</dbReference>
<dbReference type="Pfam" id="PF13531">
    <property type="entry name" value="SBP_bac_11"/>
    <property type="match status" value="1"/>
</dbReference>
<dbReference type="SUPFAM" id="SSF53850">
    <property type="entry name" value="Periplasmic binding protein-like II"/>
    <property type="match status" value="1"/>
</dbReference>
<dbReference type="GO" id="GO:0046872">
    <property type="term" value="F:metal ion binding"/>
    <property type="evidence" value="ECO:0007669"/>
    <property type="project" value="UniProtKB-KW"/>
</dbReference>
<evidence type="ECO:0000256" key="2">
    <source>
        <dbReference type="ARBA" id="ARBA00022505"/>
    </source>
</evidence>
<keyword evidence="7" id="KW-1185">Reference proteome</keyword>
<keyword evidence="2" id="KW-0500">Molybdenum</keyword>
<dbReference type="EMBL" id="VFSU01000022">
    <property type="protein sequence ID" value="TPE61562.1"/>
    <property type="molecule type" value="Genomic_DNA"/>
</dbReference>
<dbReference type="PANTHER" id="PTHR30632:SF14">
    <property type="entry name" value="TUNGSTATE_MOLYBDATE_CHROMATE-BINDING PROTEIN MODA"/>
    <property type="match status" value="1"/>
</dbReference>
<comment type="subunit">
    <text evidence="5">The complex is composed of two ATP-binding proteins (ModC), two transmembrane proteins (ModB) and a solute-binding protein (ModA).</text>
</comment>
<dbReference type="GO" id="GO:1901359">
    <property type="term" value="F:tungstate binding"/>
    <property type="evidence" value="ECO:0007669"/>
    <property type="project" value="UniProtKB-ARBA"/>
</dbReference>
<evidence type="ECO:0000256" key="4">
    <source>
        <dbReference type="ARBA" id="ARBA00022729"/>
    </source>
</evidence>
<dbReference type="PANTHER" id="PTHR30632">
    <property type="entry name" value="MOLYBDATE-BINDING PERIPLASMIC PROTEIN"/>
    <property type="match status" value="1"/>
</dbReference>
<dbReference type="GO" id="GO:0015689">
    <property type="term" value="P:molybdate ion transport"/>
    <property type="evidence" value="ECO:0007669"/>
    <property type="project" value="InterPro"/>
</dbReference>
<keyword evidence="3" id="KW-0479">Metal-binding</keyword>
<dbReference type="Gene3D" id="3.40.190.10">
    <property type="entry name" value="Periplasmic binding protein-like II"/>
    <property type="match status" value="2"/>
</dbReference>
<sequence length="297" mass="31346">MGRAGPDRFGQPAPGWKRLRRRGYAAGSVHHRCRGDARQRGALPDSGPRVLIGRLLALLWLLAAAPLLAQVPVAAAASLRYALDDAAAAYSKATGEQLRISYAASGNLVQQIEAGAPYQLFLSADEDHVFRLADNGLAPDRGRIYAVGRLVLIVPPGSPINPSLAALKAGLASGQVKRLAIANPETAPYGARSVEALKAVGLWAQAQPRLVTGENIAQAFQFVASGAADAGFTSLSLVKSPGFKGRYALVPANLHQPLTQRMVLLKSATPAARRFHDWLLSPAGQALLARHGYLPPA</sequence>
<dbReference type="AlphaFoldDB" id="A0A501XLL0"/>